<comment type="caution">
    <text evidence="1">The sequence shown here is derived from an EMBL/GenBank/DDBJ whole genome shotgun (WGS) entry which is preliminary data.</text>
</comment>
<keyword evidence="2" id="KW-1185">Reference proteome</keyword>
<protein>
    <submittedName>
        <fullName evidence="1">SIR2 family protein</fullName>
    </submittedName>
</protein>
<dbReference type="SUPFAM" id="SSF52467">
    <property type="entry name" value="DHS-like NAD/FAD-binding domain"/>
    <property type="match status" value="1"/>
</dbReference>
<dbReference type="Proteomes" id="UP001619911">
    <property type="component" value="Unassembled WGS sequence"/>
</dbReference>
<dbReference type="Gene3D" id="3.40.50.1220">
    <property type="entry name" value="TPP-binding domain"/>
    <property type="match status" value="1"/>
</dbReference>
<dbReference type="RefSeq" id="WP_404319122.1">
    <property type="nucleotide sequence ID" value="NZ_JAUIYO010000022.1"/>
</dbReference>
<organism evidence="1 2">
    <name type="scientific">Bacillus lumedeiriae</name>
    <dbReference type="NCBI Taxonomy" id="3058829"/>
    <lineage>
        <taxon>Bacteria</taxon>
        <taxon>Bacillati</taxon>
        <taxon>Bacillota</taxon>
        <taxon>Bacilli</taxon>
        <taxon>Bacillales</taxon>
        <taxon>Bacillaceae</taxon>
        <taxon>Bacillus</taxon>
    </lineage>
</organism>
<dbReference type="EMBL" id="JAUIYO010000022">
    <property type="protein sequence ID" value="MFK2827134.1"/>
    <property type="molecule type" value="Genomic_DNA"/>
</dbReference>
<proteinExistence type="predicted"/>
<sequence>MSLINWPEHLITELAERRCIIFIGSGVSAAAENAEGRKPKTWGIFLEESLSLVPEGNDKEFIKKLIKEKNYLLALQCIYDHSDNNEYISFLRKEFSAPNYQPSSIHTDIADIDAKIVITTNFDKIYEKACYGDGHSIINYNDNNLIENLRSNQRLIIKAHGNINDIGNMIFTKRQYFEAKRQYSEFYNILSALFITNTILFIGCGLNDPDINLLLENVYKTTGSTLSHYVVSLDDVDANIIKDWKESYNINTLKYGPDYPDLAPNIEALKDAVLSYRAARV</sequence>
<gene>
    <name evidence="1" type="ORF">QYG89_15975</name>
</gene>
<reference evidence="1 2" key="1">
    <citation type="submission" date="2023-07" db="EMBL/GenBank/DDBJ databases">
        <title>Bacillus lucianemedeirus sp. nov, a new species isolated from an immunobiological production facility.</title>
        <authorList>
            <person name="Costa L.V."/>
            <person name="Miranda R.V.S.L."/>
            <person name="Brandao M.L.L."/>
            <person name="Reis C.M.F."/>
            <person name="Frazao A.M."/>
            <person name="Cruz F.V."/>
            <person name="Baio P.V.P."/>
            <person name="Veras J.F.C."/>
            <person name="Ramos J.N."/>
            <person name="Vieira V."/>
        </authorList>
    </citation>
    <scope>NUCLEOTIDE SEQUENCE [LARGE SCALE GENOMIC DNA]</scope>
    <source>
        <strain evidence="1 2">B190/17</strain>
    </source>
</reference>
<evidence type="ECO:0000313" key="2">
    <source>
        <dbReference type="Proteomes" id="UP001619911"/>
    </source>
</evidence>
<evidence type="ECO:0000313" key="1">
    <source>
        <dbReference type="EMBL" id="MFK2827134.1"/>
    </source>
</evidence>
<dbReference type="InterPro" id="IPR029035">
    <property type="entry name" value="DHS-like_NAD/FAD-binding_dom"/>
</dbReference>
<accession>A0ABW8IEM6</accession>
<dbReference type="Pfam" id="PF13289">
    <property type="entry name" value="SIR2_2"/>
    <property type="match status" value="1"/>
</dbReference>
<name>A0ABW8IEM6_9BACI</name>